<keyword evidence="2" id="KW-1185">Reference proteome</keyword>
<proteinExistence type="predicted"/>
<sequence length="93" mass="10246">MHQHYSALVLLPLVIESARTRAGLSLGPSRSSLGKVQKGLDDSCCVLSLALVLQIVWLQCPARNYFAKLTCRWLTRLFPVLVRARNTLSAPGV</sequence>
<dbReference type="AlphaFoldDB" id="A0A2T3A1M0"/>
<dbReference type="InParanoid" id="A0A2T3A1M0"/>
<gene>
    <name evidence="1" type="ORF">BD289DRAFT_439561</name>
</gene>
<reference evidence="1 2" key="1">
    <citation type="journal article" date="2018" name="Mycol. Prog.">
        <title>Coniella lustricola, a new species from submerged detritus.</title>
        <authorList>
            <person name="Raudabaugh D.B."/>
            <person name="Iturriaga T."/>
            <person name="Carver A."/>
            <person name="Mondo S."/>
            <person name="Pangilinan J."/>
            <person name="Lipzen A."/>
            <person name="He G."/>
            <person name="Amirebrahimi M."/>
            <person name="Grigoriev I.V."/>
            <person name="Miller A.N."/>
        </authorList>
    </citation>
    <scope>NUCLEOTIDE SEQUENCE [LARGE SCALE GENOMIC DNA]</scope>
    <source>
        <strain evidence="1 2">B22-T-1</strain>
    </source>
</reference>
<protein>
    <submittedName>
        <fullName evidence="1">Uncharacterized protein</fullName>
    </submittedName>
</protein>
<name>A0A2T3A1M0_9PEZI</name>
<evidence type="ECO:0000313" key="1">
    <source>
        <dbReference type="EMBL" id="PSR81089.1"/>
    </source>
</evidence>
<dbReference type="Proteomes" id="UP000241462">
    <property type="component" value="Unassembled WGS sequence"/>
</dbReference>
<accession>A0A2T3A1M0</accession>
<dbReference type="EMBL" id="KZ678510">
    <property type="protein sequence ID" value="PSR81089.1"/>
    <property type="molecule type" value="Genomic_DNA"/>
</dbReference>
<evidence type="ECO:0000313" key="2">
    <source>
        <dbReference type="Proteomes" id="UP000241462"/>
    </source>
</evidence>
<organism evidence="1 2">
    <name type="scientific">Coniella lustricola</name>
    <dbReference type="NCBI Taxonomy" id="2025994"/>
    <lineage>
        <taxon>Eukaryota</taxon>
        <taxon>Fungi</taxon>
        <taxon>Dikarya</taxon>
        <taxon>Ascomycota</taxon>
        <taxon>Pezizomycotina</taxon>
        <taxon>Sordariomycetes</taxon>
        <taxon>Sordariomycetidae</taxon>
        <taxon>Diaporthales</taxon>
        <taxon>Schizoparmaceae</taxon>
        <taxon>Coniella</taxon>
    </lineage>
</organism>